<organism evidence="2 3">
    <name type="scientific">Rangifer tarandus platyrhynchus</name>
    <name type="common">Svalbard reindeer</name>
    <dbReference type="NCBI Taxonomy" id="3082113"/>
    <lineage>
        <taxon>Eukaryota</taxon>
        <taxon>Metazoa</taxon>
        <taxon>Chordata</taxon>
        <taxon>Craniata</taxon>
        <taxon>Vertebrata</taxon>
        <taxon>Euteleostomi</taxon>
        <taxon>Mammalia</taxon>
        <taxon>Eutheria</taxon>
        <taxon>Laurasiatheria</taxon>
        <taxon>Artiodactyla</taxon>
        <taxon>Ruminantia</taxon>
        <taxon>Pecora</taxon>
        <taxon>Cervidae</taxon>
        <taxon>Odocoileinae</taxon>
        <taxon>Rangifer</taxon>
    </lineage>
</organism>
<accession>A0ABN8ZYF3</accession>
<dbReference type="Proteomes" id="UP001176941">
    <property type="component" value="Chromosome 8"/>
</dbReference>
<feature type="compositionally biased region" description="Basic and acidic residues" evidence="1">
    <location>
        <begin position="180"/>
        <end position="190"/>
    </location>
</feature>
<name>A0ABN8ZYF3_RANTA</name>
<proteinExistence type="predicted"/>
<gene>
    <name evidence="2" type="ORF">MRATA1EN1_LOCUS27974</name>
</gene>
<feature type="compositionally biased region" description="Basic residues" evidence="1">
    <location>
        <begin position="120"/>
        <end position="132"/>
    </location>
</feature>
<sequence>MMCMWPQRSVQLVIGHLDLARAETRPPTPCREREDRCPSQNLWGARMVVVRDVLRSTVVKVCGNHYAELGSSWKAERTASSHRCSASTGSRPGPSSVSLGTCPCLTSVDQSLTAEHRTLRHHMRASHVRRSRISPLAGGETGRRQGRLTGGPRQVVRSLGIASPGLSSDPGLHRLPARGLHPEQRPHYRD</sequence>
<evidence type="ECO:0000256" key="1">
    <source>
        <dbReference type="SAM" id="MobiDB-lite"/>
    </source>
</evidence>
<keyword evidence="3" id="KW-1185">Reference proteome</keyword>
<evidence type="ECO:0000313" key="3">
    <source>
        <dbReference type="Proteomes" id="UP001176941"/>
    </source>
</evidence>
<evidence type="ECO:0000313" key="2">
    <source>
        <dbReference type="EMBL" id="CAI9179012.1"/>
    </source>
</evidence>
<reference evidence="2" key="1">
    <citation type="submission" date="2023-04" db="EMBL/GenBank/DDBJ databases">
        <authorList>
            <consortium name="ELIXIR-Norway"/>
        </authorList>
    </citation>
    <scope>NUCLEOTIDE SEQUENCE [LARGE SCALE GENOMIC DNA]</scope>
</reference>
<dbReference type="EMBL" id="OX459944">
    <property type="protein sequence ID" value="CAI9179012.1"/>
    <property type="molecule type" value="Genomic_DNA"/>
</dbReference>
<protein>
    <submittedName>
        <fullName evidence="2">Uncharacterized protein</fullName>
    </submittedName>
</protein>
<feature type="region of interest" description="Disordered" evidence="1">
    <location>
        <begin position="120"/>
        <end position="190"/>
    </location>
</feature>